<dbReference type="Proteomes" id="UP000184314">
    <property type="component" value="Unassembled WGS sequence"/>
</dbReference>
<feature type="transmembrane region" description="Helical" evidence="1">
    <location>
        <begin position="62"/>
        <end position="81"/>
    </location>
</feature>
<sequence length="215" mass="25391">MINFYLKAKHWQLFILMLGIPLIYQLFIVSQLFGPQTHPSPISESGTGVTEVLNDNIFYFDFFPYIMILYVIMFFDWFWSIAIGLQKNIPSEIKMKVEKFKILFFIPLIYIISIMLLMAGLFSGTEINSFSLIGWPLYIIVLLHLFSMFCIFYSMYFVAKTIKTAEFKRKVDFGDFAGEFFLLWFYFIGVWIIQPKVNKLYKDENTAINNSQTHQ</sequence>
<keyword evidence="1" id="KW-0472">Membrane</keyword>
<dbReference type="OrthoDB" id="1442756at2"/>
<protein>
    <submittedName>
        <fullName evidence="2">Uncharacterized protein</fullName>
    </submittedName>
</protein>
<dbReference type="EMBL" id="FQZX01000001">
    <property type="protein sequence ID" value="SHJ95455.1"/>
    <property type="molecule type" value="Genomic_DNA"/>
</dbReference>
<evidence type="ECO:0000313" key="2">
    <source>
        <dbReference type="EMBL" id="SHJ95455.1"/>
    </source>
</evidence>
<keyword evidence="1" id="KW-1133">Transmembrane helix</keyword>
<feature type="transmembrane region" description="Helical" evidence="1">
    <location>
        <begin position="135"/>
        <end position="159"/>
    </location>
</feature>
<evidence type="ECO:0000313" key="3">
    <source>
        <dbReference type="Proteomes" id="UP000184314"/>
    </source>
</evidence>
<keyword evidence="3" id="KW-1185">Reference proteome</keyword>
<reference evidence="3" key="1">
    <citation type="submission" date="2016-11" db="EMBL/GenBank/DDBJ databases">
        <authorList>
            <person name="Varghese N."/>
            <person name="Submissions S."/>
        </authorList>
    </citation>
    <scope>NUCLEOTIDE SEQUENCE [LARGE SCALE GENOMIC DNA]</scope>
    <source>
        <strain evidence="3">DSM 16478</strain>
    </source>
</reference>
<evidence type="ECO:0000256" key="1">
    <source>
        <dbReference type="SAM" id="Phobius"/>
    </source>
</evidence>
<dbReference type="AlphaFoldDB" id="A0A1M6NIA1"/>
<gene>
    <name evidence="2" type="ORF">SAMN04488007_2065</name>
</gene>
<dbReference type="RefSeq" id="WP_073243626.1">
    <property type="nucleotide sequence ID" value="NZ_FQZX01000001.1"/>
</dbReference>
<proteinExistence type="predicted"/>
<name>A0A1M6NIA1_9FLAO</name>
<accession>A0A1M6NIA1</accession>
<feature type="transmembrane region" description="Helical" evidence="1">
    <location>
        <begin position="171"/>
        <end position="193"/>
    </location>
</feature>
<organism evidence="2 3">
    <name type="scientific">Maribacter aquivivus</name>
    <dbReference type="NCBI Taxonomy" id="228958"/>
    <lineage>
        <taxon>Bacteria</taxon>
        <taxon>Pseudomonadati</taxon>
        <taxon>Bacteroidota</taxon>
        <taxon>Flavobacteriia</taxon>
        <taxon>Flavobacteriales</taxon>
        <taxon>Flavobacteriaceae</taxon>
        <taxon>Maribacter</taxon>
    </lineage>
</organism>
<feature type="transmembrane region" description="Helical" evidence="1">
    <location>
        <begin position="102"/>
        <end position="123"/>
    </location>
</feature>
<dbReference type="STRING" id="228958.SAMN04488007_2065"/>
<feature type="transmembrane region" description="Helical" evidence="1">
    <location>
        <begin position="12"/>
        <end position="33"/>
    </location>
</feature>
<keyword evidence="1" id="KW-0812">Transmembrane</keyword>